<reference evidence="1 2" key="1">
    <citation type="submission" date="2017-03" db="EMBL/GenBank/DDBJ databases">
        <authorList>
            <person name="Afonso C.L."/>
            <person name="Miller P.J."/>
            <person name="Scott M.A."/>
            <person name="Spackman E."/>
            <person name="Goraichik I."/>
            <person name="Dimitrov K.M."/>
            <person name="Suarez D.L."/>
            <person name="Swayne D.E."/>
        </authorList>
    </citation>
    <scope>NUCLEOTIDE SEQUENCE [LARGE SCALE GENOMIC DNA]</scope>
    <source>
        <strain evidence="1">SB41UT1</strain>
    </source>
</reference>
<evidence type="ECO:0008006" key="3">
    <source>
        <dbReference type="Google" id="ProtNLM"/>
    </source>
</evidence>
<keyword evidence="2" id="KW-1185">Reference proteome</keyword>
<dbReference type="AlphaFoldDB" id="A0A1X7AHY0"/>
<dbReference type="Pfam" id="PF04222">
    <property type="entry name" value="DUF416"/>
    <property type="match status" value="1"/>
</dbReference>
<dbReference type="RefSeq" id="WP_133060448.1">
    <property type="nucleotide sequence ID" value="NZ_CBCSCN010000008.1"/>
</dbReference>
<dbReference type="Proteomes" id="UP000196573">
    <property type="component" value="Unassembled WGS sequence"/>
</dbReference>
<gene>
    <name evidence="1" type="ORF">EHSB41UT_01680</name>
</gene>
<dbReference type="InterPro" id="IPR023381">
    <property type="entry name" value="YP001051499.1-like_dom_sf"/>
</dbReference>
<dbReference type="OrthoDB" id="9204516at2"/>
<sequence>MINPKVMAGLGKALADFKPWQLTAFCTATAQRSLPNYALFSDVTEFGDTAELTHTLNMLWDFIAGQQSAKNFERLLERLEEQTPDVQQFDMYGVYPALDAIVALTTAVHCAMEPSVDDATCNAKLTLSTIGRFISQIEVPELNGVELHQYIDEHPLMLQHLDFLDEAIRLLSTGKPNAELKKALRTLAINDGTSELGISLES</sequence>
<protein>
    <recommendedName>
        <fullName evidence="3">DUF416 domain-containing protein</fullName>
    </recommendedName>
</protein>
<dbReference type="EMBL" id="FWPT01000003">
    <property type="protein sequence ID" value="SMA43826.1"/>
    <property type="molecule type" value="Genomic_DNA"/>
</dbReference>
<dbReference type="InterPro" id="IPR007338">
    <property type="entry name" value="DUF416"/>
</dbReference>
<accession>A0A1X7AHY0</accession>
<evidence type="ECO:0000313" key="1">
    <source>
        <dbReference type="EMBL" id="SMA43826.1"/>
    </source>
</evidence>
<proteinExistence type="predicted"/>
<organism evidence="1 2">
    <name type="scientific">Parendozoicomonas haliclonae</name>
    <dbReference type="NCBI Taxonomy" id="1960125"/>
    <lineage>
        <taxon>Bacteria</taxon>
        <taxon>Pseudomonadati</taxon>
        <taxon>Pseudomonadota</taxon>
        <taxon>Gammaproteobacteria</taxon>
        <taxon>Oceanospirillales</taxon>
        <taxon>Endozoicomonadaceae</taxon>
        <taxon>Parendozoicomonas</taxon>
    </lineage>
</organism>
<evidence type="ECO:0000313" key="2">
    <source>
        <dbReference type="Proteomes" id="UP000196573"/>
    </source>
</evidence>
<name>A0A1X7AHY0_9GAMM</name>
<dbReference type="Gene3D" id="1.20.1590.10">
    <property type="entry name" value="YP_001051499.1 domain like"/>
    <property type="match status" value="1"/>
</dbReference>